<feature type="transmembrane region" description="Helical" evidence="7">
    <location>
        <begin position="246"/>
        <end position="266"/>
    </location>
</feature>
<feature type="transmembrane region" description="Helical" evidence="7">
    <location>
        <begin position="32"/>
        <end position="49"/>
    </location>
</feature>
<dbReference type="Gene3D" id="1.10.3720.10">
    <property type="entry name" value="MetI-like"/>
    <property type="match status" value="1"/>
</dbReference>
<evidence type="ECO:0000256" key="4">
    <source>
        <dbReference type="ARBA" id="ARBA00022692"/>
    </source>
</evidence>
<dbReference type="Proteomes" id="UP000515317">
    <property type="component" value="Chromosome"/>
</dbReference>
<feature type="transmembrane region" description="Helical" evidence="7">
    <location>
        <begin position="90"/>
        <end position="112"/>
    </location>
</feature>
<keyword evidence="5 7" id="KW-1133">Transmembrane helix</keyword>
<evidence type="ECO:0000259" key="8">
    <source>
        <dbReference type="PROSITE" id="PS50928"/>
    </source>
</evidence>
<evidence type="ECO:0000256" key="5">
    <source>
        <dbReference type="ARBA" id="ARBA00022989"/>
    </source>
</evidence>
<dbReference type="GO" id="GO:0005886">
    <property type="term" value="C:plasma membrane"/>
    <property type="evidence" value="ECO:0007669"/>
    <property type="project" value="UniProtKB-SubCell"/>
</dbReference>
<organism evidence="9 10">
    <name type="scientific">Terrihabitans soli</name>
    <dbReference type="NCBI Taxonomy" id="708113"/>
    <lineage>
        <taxon>Bacteria</taxon>
        <taxon>Pseudomonadati</taxon>
        <taxon>Pseudomonadota</taxon>
        <taxon>Alphaproteobacteria</taxon>
        <taxon>Hyphomicrobiales</taxon>
        <taxon>Terrihabitans</taxon>
    </lineage>
</organism>
<feature type="domain" description="ABC transmembrane type-1" evidence="8">
    <location>
        <begin position="83"/>
        <end position="263"/>
    </location>
</feature>
<dbReference type="Pfam" id="PF00528">
    <property type="entry name" value="BPD_transp_1"/>
    <property type="match status" value="1"/>
</dbReference>
<feature type="transmembrane region" description="Helical" evidence="7">
    <location>
        <begin position="214"/>
        <end position="234"/>
    </location>
</feature>
<dbReference type="EMBL" id="AP023361">
    <property type="protein sequence ID" value="BCJ90528.1"/>
    <property type="molecule type" value="Genomic_DNA"/>
</dbReference>
<protein>
    <submittedName>
        <fullName evidence="9">ABC transporter permease</fullName>
    </submittedName>
</protein>
<evidence type="ECO:0000313" key="9">
    <source>
        <dbReference type="EMBL" id="BCJ90528.1"/>
    </source>
</evidence>
<name>A0A6S6QVK2_9HYPH</name>
<dbReference type="KEGG" id="tso:IZ6_12630"/>
<evidence type="ECO:0000313" key="10">
    <source>
        <dbReference type="Proteomes" id="UP000515317"/>
    </source>
</evidence>
<dbReference type="InterPro" id="IPR035906">
    <property type="entry name" value="MetI-like_sf"/>
</dbReference>
<evidence type="ECO:0000256" key="2">
    <source>
        <dbReference type="ARBA" id="ARBA00022448"/>
    </source>
</evidence>
<gene>
    <name evidence="9" type="ORF">IZ6_12630</name>
</gene>
<accession>A0A6S6QVK2</accession>
<keyword evidence="6 7" id="KW-0472">Membrane</keyword>
<evidence type="ECO:0000256" key="6">
    <source>
        <dbReference type="ARBA" id="ARBA00023136"/>
    </source>
</evidence>
<reference evidence="9 10" key="1">
    <citation type="submission" date="2020-08" db="EMBL/GenBank/DDBJ databases">
        <title>Genome sequence of Rhizobiales bacterium strain IZ6.</title>
        <authorList>
            <person name="Nakai R."/>
            <person name="Naganuma T."/>
        </authorList>
    </citation>
    <scope>NUCLEOTIDE SEQUENCE [LARGE SCALE GENOMIC DNA]</scope>
    <source>
        <strain evidence="9 10">IZ6</strain>
    </source>
</reference>
<dbReference type="PROSITE" id="PS50928">
    <property type="entry name" value="ABC_TM1"/>
    <property type="match status" value="1"/>
</dbReference>
<dbReference type="RefSeq" id="WP_222877153.1">
    <property type="nucleotide sequence ID" value="NZ_AP023361.1"/>
</dbReference>
<comment type="similarity">
    <text evidence="7">Belongs to the binding-protein-dependent transport system permease family.</text>
</comment>
<dbReference type="InterPro" id="IPR000515">
    <property type="entry name" value="MetI-like"/>
</dbReference>
<sequence length="274" mass="30554">MRAPDINPVPAEKKQRARLWQFRGSLSSRAEIAFGVGGTLVLLLIWELVARSGFANPTFLPAPTRVLSAMGMMITDQKLLWHAGISTMRVWAAFILAAVMAIPIGILMSSYRPVGASLEPVIDFIRYLPVPALVPLSIIWFGVGESTKIYLLWLGTFFQLVLLVADDMRRVPQEYVEIASTLGAKPRQILKDVAFRAMLPGLVDNLRITLGWCWTYLIIAEIVAADSGIGFVIWTARRYMKTPEVMAGVVMIGLIGLLTDQILRAIHRRAFRYL</sequence>
<dbReference type="PANTHER" id="PTHR30151:SF0">
    <property type="entry name" value="ABC TRANSPORTER PERMEASE PROTEIN MJ0413-RELATED"/>
    <property type="match status" value="1"/>
</dbReference>
<dbReference type="SUPFAM" id="SSF161098">
    <property type="entry name" value="MetI-like"/>
    <property type="match status" value="1"/>
</dbReference>
<evidence type="ECO:0000256" key="3">
    <source>
        <dbReference type="ARBA" id="ARBA00022475"/>
    </source>
</evidence>
<dbReference type="GO" id="GO:0055085">
    <property type="term" value="P:transmembrane transport"/>
    <property type="evidence" value="ECO:0007669"/>
    <property type="project" value="InterPro"/>
</dbReference>
<proteinExistence type="inferred from homology"/>
<dbReference type="PANTHER" id="PTHR30151">
    <property type="entry name" value="ALKANE SULFONATE ABC TRANSPORTER-RELATED, MEMBRANE SUBUNIT"/>
    <property type="match status" value="1"/>
</dbReference>
<dbReference type="AlphaFoldDB" id="A0A6S6QVK2"/>
<comment type="subcellular location">
    <subcellularLocation>
        <location evidence="1 7">Cell membrane</location>
        <topology evidence="1 7">Multi-pass membrane protein</topology>
    </subcellularLocation>
</comment>
<evidence type="ECO:0000256" key="7">
    <source>
        <dbReference type="RuleBase" id="RU363032"/>
    </source>
</evidence>
<feature type="transmembrane region" description="Helical" evidence="7">
    <location>
        <begin position="124"/>
        <end position="143"/>
    </location>
</feature>
<keyword evidence="4 7" id="KW-0812">Transmembrane</keyword>
<feature type="transmembrane region" description="Helical" evidence="7">
    <location>
        <begin position="149"/>
        <end position="165"/>
    </location>
</feature>
<dbReference type="CDD" id="cd06261">
    <property type="entry name" value="TM_PBP2"/>
    <property type="match status" value="1"/>
</dbReference>
<keyword evidence="2 7" id="KW-0813">Transport</keyword>
<keyword evidence="3" id="KW-1003">Cell membrane</keyword>
<keyword evidence="10" id="KW-1185">Reference proteome</keyword>
<evidence type="ECO:0000256" key="1">
    <source>
        <dbReference type="ARBA" id="ARBA00004651"/>
    </source>
</evidence>